<dbReference type="PANTHER" id="PTHR44169">
    <property type="entry name" value="NADPH-DEPENDENT 1-ACYLDIHYDROXYACETONE PHOSPHATE REDUCTASE"/>
    <property type="match status" value="1"/>
</dbReference>
<dbReference type="PRINTS" id="PR00081">
    <property type="entry name" value="GDHRDH"/>
</dbReference>
<dbReference type="SUPFAM" id="SSF51735">
    <property type="entry name" value="NAD(P)-binding Rossmann-fold domains"/>
    <property type="match status" value="1"/>
</dbReference>
<evidence type="ECO:0000256" key="1">
    <source>
        <dbReference type="ARBA" id="ARBA00006484"/>
    </source>
</evidence>
<dbReference type="AlphaFoldDB" id="A0A3E1NXA0"/>
<sequence length="271" mass="29559">MKKVVLVTGASAGIGKSTAILLAQNGYNVYGAARRMEKMQDLESYGIKPLVLDVTKDESIRDVISRILDEAGRIDILINNAGFGLEGAIEDVPIADARYQLEVNVFGAMRLAQLVLPKMRENKYGKIVNISSVGGKIAFPLGGWYHASKFALEALSDSMRIEVRQFGIDVIVVEPGATKSEWGTIATDSLMKVSGHTAYKELAAKTHKAFTKLSTGLAEPIVIANLVKKGIEAAQPKTRYTVKDMNSRALFILSKLLSDKLMDKLIMSQIK</sequence>
<dbReference type="NCBIfam" id="NF004826">
    <property type="entry name" value="PRK06182.1"/>
    <property type="match status" value="1"/>
</dbReference>
<evidence type="ECO:0000313" key="4">
    <source>
        <dbReference type="EMBL" id="RFM32551.1"/>
    </source>
</evidence>
<gene>
    <name evidence="4" type="ORF">DXN04_22985</name>
</gene>
<name>A0A3E1NXA0_9BACT</name>
<dbReference type="OrthoDB" id="9786056at2"/>
<comment type="similarity">
    <text evidence="1 3">Belongs to the short-chain dehydrogenases/reductases (SDR) family.</text>
</comment>
<dbReference type="RefSeq" id="WP_116855744.1">
    <property type="nucleotide sequence ID" value="NZ_QTJV01000009.1"/>
</dbReference>
<comment type="caution">
    <text evidence="4">The sequence shown here is derived from an EMBL/GenBank/DDBJ whole genome shotgun (WGS) entry which is preliminary data.</text>
</comment>
<evidence type="ECO:0000256" key="2">
    <source>
        <dbReference type="ARBA" id="ARBA00023002"/>
    </source>
</evidence>
<dbReference type="EMBL" id="QTJV01000009">
    <property type="protein sequence ID" value="RFM32551.1"/>
    <property type="molecule type" value="Genomic_DNA"/>
</dbReference>
<protein>
    <submittedName>
        <fullName evidence="4">SDR family NAD(P)-dependent oxidoreductase</fullName>
    </submittedName>
</protein>
<keyword evidence="2" id="KW-0560">Oxidoreductase</keyword>
<proteinExistence type="inferred from homology"/>
<dbReference type="Gene3D" id="3.40.50.720">
    <property type="entry name" value="NAD(P)-binding Rossmann-like Domain"/>
    <property type="match status" value="1"/>
</dbReference>
<dbReference type="InterPro" id="IPR036291">
    <property type="entry name" value="NAD(P)-bd_dom_sf"/>
</dbReference>
<evidence type="ECO:0000313" key="5">
    <source>
        <dbReference type="Proteomes" id="UP000261174"/>
    </source>
</evidence>
<dbReference type="Pfam" id="PF00106">
    <property type="entry name" value="adh_short"/>
    <property type="match status" value="1"/>
</dbReference>
<organism evidence="4 5">
    <name type="scientific">Chitinophaga silvisoli</name>
    <dbReference type="NCBI Taxonomy" id="2291814"/>
    <lineage>
        <taxon>Bacteria</taxon>
        <taxon>Pseudomonadati</taxon>
        <taxon>Bacteroidota</taxon>
        <taxon>Chitinophagia</taxon>
        <taxon>Chitinophagales</taxon>
        <taxon>Chitinophagaceae</taxon>
        <taxon>Chitinophaga</taxon>
    </lineage>
</organism>
<keyword evidence="5" id="KW-1185">Reference proteome</keyword>
<dbReference type="GO" id="GO:0016491">
    <property type="term" value="F:oxidoreductase activity"/>
    <property type="evidence" value="ECO:0007669"/>
    <property type="project" value="UniProtKB-KW"/>
</dbReference>
<dbReference type="PANTHER" id="PTHR44169:SF6">
    <property type="entry name" value="NADPH-DEPENDENT 1-ACYLDIHYDROXYACETONE PHOSPHATE REDUCTASE"/>
    <property type="match status" value="1"/>
</dbReference>
<reference evidence="4 5" key="1">
    <citation type="submission" date="2018-08" db="EMBL/GenBank/DDBJ databases">
        <title>Chitinophaga sp. K20C18050901, a novel bacterium isolated from forest soil.</title>
        <authorList>
            <person name="Wang C."/>
        </authorList>
    </citation>
    <scope>NUCLEOTIDE SEQUENCE [LARGE SCALE GENOMIC DNA]</scope>
    <source>
        <strain evidence="4 5">K20C18050901</strain>
    </source>
</reference>
<dbReference type="PRINTS" id="PR00080">
    <property type="entry name" value="SDRFAMILY"/>
</dbReference>
<evidence type="ECO:0000256" key="3">
    <source>
        <dbReference type="RuleBase" id="RU000363"/>
    </source>
</evidence>
<accession>A0A3E1NXA0</accession>
<dbReference type="Proteomes" id="UP000261174">
    <property type="component" value="Unassembled WGS sequence"/>
</dbReference>
<dbReference type="CDD" id="cd05374">
    <property type="entry name" value="17beta-HSD-like_SDR_c"/>
    <property type="match status" value="1"/>
</dbReference>
<dbReference type="InterPro" id="IPR002347">
    <property type="entry name" value="SDR_fam"/>
</dbReference>